<dbReference type="PROSITE" id="PS51186">
    <property type="entry name" value="GNAT"/>
    <property type="match status" value="1"/>
</dbReference>
<dbReference type="InterPro" id="IPR016181">
    <property type="entry name" value="Acyl_CoA_acyltransferase"/>
</dbReference>
<sequence>MFETIETIEGATIYHGEIHNRVYLSEINSAKIDAILPKMTELAKRKKYDKILGLVPENAITHFKSSGYTIEAKIPGLYNGKTTGYFLADYLNKNRLQCDEKQLKTIETVKRIAMAANKPNENPHMGIPKDYTIRKLWKKDFSSLATLHEMAYKYHPKHIKKVHDFEGLEEMDHQFHGLFVNDELLVSAILRVHTTEANLEIVDFATHPDYRGQNLSYYLVQEIKKLMNVENCTTIYALARATSYGLNITYSKHGFKFAGTLTNNAFVRDAMESMNVWYYNRH</sequence>
<accession>A0A3R8Q0L2</accession>
<dbReference type="OrthoDB" id="9790652at2"/>
<dbReference type="SUPFAM" id="SSF55729">
    <property type="entry name" value="Acyl-CoA N-acyltransferases (Nat)"/>
    <property type="match status" value="1"/>
</dbReference>
<dbReference type="Pfam" id="PF00583">
    <property type="entry name" value="Acetyltransf_1"/>
    <property type="match status" value="1"/>
</dbReference>
<dbReference type="Proteomes" id="UP000286990">
    <property type="component" value="Unassembled WGS sequence"/>
</dbReference>
<evidence type="ECO:0000313" key="3">
    <source>
        <dbReference type="Proteomes" id="UP000286990"/>
    </source>
</evidence>
<evidence type="ECO:0000259" key="1">
    <source>
        <dbReference type="PROSITE" id="PS51186"/>
    </source>
</evidence>
<comment type="caution">
    <text evidence="2">The sequence shown here is derived from an EMBL/GenBank/DDBJ whole genome shotgun (WGS) entry which is preliminary data.</text>
</comment>
<dbReference type="Gene3D" id="3.40.630.30">
    <property type="match status" value="1"/>
</dbReference>
<dbReference type="InterPro" id="IPR000182">
    <property type="entry name" value="GNAT_dom"/>
</dbReference>
<reference evidence="3" key="1">
    <citation type="submission" date="2018-08" db="EMBL/GenBank/DDBJ databases">
        <authorList>
            <person name="Khan S.A."/>
            <person name="J S.E."/>
        </authorList>
    </citation>
    <scope>NUCLEOTIDE SEQUENCE [LARGE SCALE GENOMIC DNA]</scope>
    <source>
        <strain evidence="3">PoM-212</strain>
    </source>
</reference>
<gene>
    <name evidence="2" type="ORF">DZC72_08415</name>
</gene>
<name>A0A3R8Q0L2_9FLAO</name>
<reference evidence="3" key="2">
    <citation type="submission" date="2018-12" db="EMBL/GenBank/DDBJ databases">
        <title>Maribacter lutimaris sp. nov., isolated from marine sediment.</title>
        <authorList>
            <person name="Kim K.K."/>
        </authorList>
    </citation>
    <scope>NUCLEOTIDE SEQUENCE [LARGE SCALE GENOMIC DNA]</scope>
    <source>
        <strain evidence="3">PoM-212</strain>
    </source>
</reference>
<dbReference type="RefSeq" id="WP_125222368.1">
    <property type="nucleotide sequence ID" value="NZ_QUSX01000001.1"/>
</dbReference>
<dbReference type="EMBL" id="QUSX01000001">
    <property type="protein sequence ID" value="RRQ50549.1"/>
    <property type="molecule type" value="Genomic_DNA"/>
</dbReference>
<protein>
    <submittedName>
        <fullName evidence="2">GNAT family N-acetyltransferase</fullName>
    </submittedName>
</protein>
<organism evidence="2 3">
    <name type="scientific">Maribacter algicola</name>
    <dbReference type="NCBI Taxonomy" id="2498892"/>
    <lineage>
        <taxon>Bacteria</taxon>
        <taxon>Pseudomonadati</taxon>
        <taxon>Bacteroidota</taxon>
        <taxon>Flavobacteriia</taxon>
        <taxon>Flavobacteriales</taxon>
        <taxon>Flavobacteriaceae</taxon>
        <taxon>Maribacter</taxon>
    </lineage>
</organism>
<keyword evidence="3" id="KW-1185">Reference proteome</keyword>
<dbReference type="AlphaFoldDB" id="A0A3R8Q0L2"/>
<evidence type="ECO:0000313" key="2">
    <source>
        <dbReference type="EMBL" id="RRQ50549.1"/>
    </source>
</evidence>
<proteinExistence type="predicted"/>
<dbReference type="CDD" id="cd04301">
    <property type="entry name" value="NAT_SF"/>
    <property type="match status" value="1"/>
</dbReference>
<feature type="domain" description="N-acetyltransferase" evidence="1">
    <location>
        <begin position="131"/>
        <end position="279"/>
    </location>
</feature>
<dbReference type="GO" id="GO:0016747">
    <property type="term" value="F:acyltransferase activity, transferring groups other than amino-acyl groups"/>
    <property type="evidence" value="ECO:0007669"/>
    <property type="project" value="InterPro"/>
</dbReference>